<dbReference type="InterPro" id="IPR037999">
    <property type="entry name" value="RAP_D3"/>
</dbReference>
<dbReference type="CDD" id="cd14806">
    <property type="entry name" value="RAP_D1"/>
    <property type="match status" value="1"/>
</dbReference>
<organism evidence="4 5">
    <name type="scientific">Gryllus longicercus</name>
    <dbReference type="NCBI Taxonomy" id="2509291"/>
    <lineage>
        <taxon>Eukaryota</taxon>
        <taxon>Metazoa</taxon>
        <taxon>Ecdysozoa</taxon>
        <taxon>Arthropoda</taxon>
        <taxon>Hexapoda</taxon>
        <taxon>Insecta</taxon>
        <taxon>Pterygota</taxon>
        <taxon>Neoptera</taxon>
        <taxon>Polyneoptera</taxon>
        <taxon>Orthoptera</taxon>
        <taxon>Ensifera</taxon>
        <taxon>Gryllidea</taxon>
        <taxon>Grylloidea</taxon>
        <taxon>Gryllidae</taxon>
        <taxon>Gryllinae</taxon>
        <taxon>Gryllus</taxon>
    </lineage>
</organism>
<dbReference type="Proteomes" id="UP001378592">
    <property type="component" value="Unassembled WGS sequence"/>
</dbReference>
<dbReference type="GO" id="GO:0005783">
    <property type="term" value="C:endoplasmic reticulum"/>
    <property type="evidence" value="ECO:0007669"/>
    <property type="project" value="InterPro"/>
</dbReference>
<feature type="chain" id="PRO_5042851940" description="Alpha-2-macroglobulin receptor-associated protein" evidence="1">
    <location>
        <begin position="23"/>
        <end position="361"/>
    </location>
</feature>
<dbReference type="SUPFAM" id="SSF47045">
    <property type="entry name" value="RAP domain-like"/>
    <property type="match status" value="3"/>
</dbReference>
<evidence type="ECO:0000259" key="2">
    <source>
        <dbReference type="Pfam" id="PF06400"/>
    </source>
</evidence>
<feature type="domain" description="Alpha-2-macroglobulin receptor-associated protein" evidence="2">
    <location>
        <begin position="11"/>
        <end position="126"/>
    </location>
</feature>
<accession>A0AAN9VMT5</accession>
<keyword evidence="1" id="KW-0732">Signal</keyword>
<evidence type="ECO:0000313" key="4">
    <source>
        <dbReference type="EMBL" id="KAK7866151.1"/>
    </source>
</evidence>
<feature type="signal peptide" evidence="1">
    <location>
        <begin position="1"/>
        <end position="22"/>
    </location>
</feature>
<dbReference type="EMBL" id="JAZDUA010000154">
    <property type="protein sequence ID" value="KAK7866151.1"/>
    <property type="molecule type" value="Genomic_DNA"/>
</dbReference>
<evidence type="ECO:0000313" key="5">
    <source>
        <dbReference type="Proteomes" id="UP001378592"/>
    </source>
</evidence>
<dbReference type="InterPro" id="IPR009066">
    <property type="entry name" value="MG_RAP_rcpt_1"/>
</dbReference>
<protein>
    <recommendedName>
        <fullName evidence="6">Alpha-2-macroglobulin receptor-associated protein</fullName>
    </recommendedName>
</protein>
<dbReference type="InterPro" id="IPR010483">
    <property type="entry name" value="Alpha_2_MRAP_C"/>
</dbReference>
<feature type="domain" description="Alpha-2-macroglobulin RAP C-terminal" evidence="3">
    <location>
        <begin position="147"/>
        <end position="361"/>
    </location>
</feature>
<dbReference type="CDD" id="cd14808">
    <property type="entry name" value="RAP_D3"/>
    <property type="match status" value="1"/>
</dbReference>
<dbReference type="PANTHER" id="PTHR16560">
    <property type="entry name" value="ALPHA-2-MACROGLOBULIN RECEPTOR-ASSOCIATED PROTEIN"/>
    <property type="match status" value="1"/>
</dbReference>
<dbReference type="GO" id="GO:0048019">
    <property type="term" value="F:receptor antagonist activity"/>
    <property type="evidence" value="ECO:0007669"/>
    <property type="project" value="InterPro"/>
</dbReference>
<dbReference type="InterPro" id="IPR038003">
    <property type="entry name" value="A2-macroglobuin_RAP"/>
</dbReference>
<proteinExistence type="predicted"/>
<dbReference type="GO" id="GO:0008201">
    <property type="term" value="F:heparin binding"/>
    <property type="evidence" value="ECO:0007669"/>
    <property type="project" value="InterPro"/>
</dbReference>
<sequence length="361" mass="42173">MRIHFVFLSIFVSLIMSQSANANKYSAEANIKATEPEMNFRTLQKPFRMSKLNLLWAKAQHRLTETKLKSLFGELKIHDKEELAFKKMKAEGLDKDGMQEAVMRKRLIGIMSTYGLLEHFQELDDPRNQGQHKAFNAGSEDYINKSLFKDKKLNKLWEKAEQAGFTASELKALREEFNHHQDKIDQYYSLLKEVEGGPDDEHENSIDNKLDRFNSLDVQEEIPSKDYSSQVNSLRDQHRDIRDGYDRLHRIAARGPNSKEFIEPKVEGLWRLAVKSNFTPSELESLRVELMHYENRLLKLRHLQAEEALGAERKKAKAELPPGEKPEHFLDREVLIKKQARKVEKLHEELENRILSRHSEL</sequence>
<dbReference type="GO" id="GO:0050750">
    <property type="term" value="F:low-density lipoprotein particle receptor binding"/>
    <property type="evidence" value="ECO:0007669"/>
    <property type="project" value="InterPro"/>
</dbReference>
<keyword evidence="5" id="KW-1185">Reference proteome</keyword>
<dbReference type="Pfam" id="PF06400">
    <property type="entry name" value="Alpha-2-MRAP_N"/>
    <property type="match status" value="1"/>
</dbReference>
<evidence type="ECO:0008006" key="6">
    <source>
        <dbReference type="Google" id="ProtNLM"/>
    </source>
</evidence>
<comment type="caution">
    <text evidence="4">The sequence shown here is derived from an EMBL/GenBank/DDBJ whole genome shotgun (WGS) entry which is preliminary data.</text>
</comment>
<reference evidence="4 5" key="1">
    <citation type="submission" date="2024-03" db="EMBL/GenBank/DDBJ databases">
        <title>The genome assembly and annotation of the cricket Gryllus longicercus Weissman &amp; Gray.</title>
        <authorList>
            <person name="Szrajer S."/>
            <person name="Gray D."/>
            <person name="Ylla G."/>
        </authorList>
    </citation>
    <scope>NUCLEOTIDE SEQUENCE [LARGE SCALE GENOMIC DNA]</scope>
    <source>
        <strain evidence="4">DAG 2021-001</strain>
        <tissue evidence="4">Whole body minus gut</tissue>
    </source>
</reference>
<dbReference type="AlphaFoldDB" id="A0AAN9VMT5"/>
<gene>
    <name evidence="4" type="ORF">R5R35_004797</name>
</gene>
<dbReference type="InterPro" id="IPR036744">
    <property type="entry name" value="RAP_sf"/>
</dbReference>
<evidence type="ECO:0000259" key="3">
    <source>
        <dbReference type="Pfam" id="PF06401"/>
    </source>
</evidence>
<dbReference type="PANTHER" id="PTHR16560:SF2">
    <property type="entry name" value="ALPHA-2-MACROGLOBULIN RECEPTOR-ASSOCIATED PROTEIN"/>
    <property type="match status" value="1"/>
</dbReference>
<dbReference type="Gene3D" id="1.20.81.10">
    <property type="entry name" value="RAP domain"/>
    <property type="match status" value="3"/>
</dbReference>
<evidence type="ECO:0000256" key="1">
    <source>
        <dbReference type="SAM" id="SignalP"/>
    </source>
</evidence>
<dbReference type="GO" id="GO:0048259">
    <property type="term" value="P:regulation of receptor-mediated endocytosis"/>
    <property type="evidence" value="ECO:0007669"/>
    <property type="project" value="TreeGrafter"/>
</dbReference>
<name>A0AAN9VMT5_9ORTH</name>
<dbReference type="Pfam" id="PF06401">
    <property type="entry name" value="Alpha-2-MRAP_C"/>
    <property type="match status" value="1"/>
</dbReference>